<dbReference type="SUPFAM" id="SSF55961">
    <property type="entry name" value="Bet v1-like"/>
    <property type="match status" value="1"/>
</dbReference>
<name>A0A086JB87_TOXGO</name>
<comment type="caution">
    <text evidence="2">The sequence shown here is derived from an EMBL/GenBank/DDBJ whole genome shotgun (WGS) entry which is preliminary data.</text>
</comment>
<feature type="compositionally biased region" description="Basic residues" evidence="1">
    <location>
        <begin position="504"/>
        <end position="518"/>
    </location>
</feature>
<dbReference type="OrthoDB" id="17317at2759"/>
<proteinExistence type="predicted"/>
<evidence type="ECO:0000256" key="1">
    <source>
        <dbReference type="SAM" id="MobiDB-lite"/>
    </source>
</evidence>
<feature type="compositionally biased region" description="Basic and acidic residues" evidence="1">
    <location>
        <begin position="545"/>
        <end position="559"/>
    </location>
</feature>
<dbReference type="Gene3D" id="3.30.530.20">
    <property type="match status" value="1"/>
</dbReference>
<dbReference type="Proteomes" id="UP000028828">
    <property type="component" value="Unassembled WGS sequence"/>
</dbReference>
<organism evidence="2 3">
    <name type="scientific">Toxoplasma gondii p89</name>
    <dbReference type="NCBI Taxonomy" id="943119"/>
    <lineage>
        <taxon>Eukaryota</taxon>
        <taxon>Sar</taxon>
        <taxon>Alveolata</taxon>
        <taxon>Apicomplexa</taxon>
        <taxon>Conoidasida</taxon>
        <taxon>Coccidia</taxon>
        <taxon>Eucoccidiorida</taxon>
        <taxon>Eimeriorina</taxon>
        <taxon>Sarcocystidae</taxon>
        <taxon>Toxoplasma</taxon>
    </lineage>
</organism>
<feature type="compositionally biased region" description="Polar residues" evidence="1">
    <location>
        <begin position="441"/>
        <end position="450"/>
    </location>
</feature>
<protein>
    <submittedName>
        <fullName evidence="2">Putative START-1 domain protein</fullName>
    </submittedName>
</protein>
<feature type="compositionally biased region" description="Basic and acidic residues" evidence="1">
    <location>
        <begin position="474"/>
        <end position="497"/>
    </location>
</feature>
<dbReference type="PANTHER" id="PTHR34560:SF1">
    <property type="entry name" value="START DOMAIN-CONTAINING PROTEIN"/>
    <property type="match status" value="1"/>
</dbReference>
<feature type="compositionally biased region" description="Polar residues" evidence="1">
    <location>
        <begin position="595"/>
        <end position="614"/>
    </location>
</feature>
<feature type="region of interest" description="Disordered" evidence="1">
    <location>
        <begin position="30"/>
        <end position="76"/>
    </location>
</feature>
<feature type="compositionally biased region" description="Basic and acidic residues" evidence="1">
    <location>
        <begin position="66"/>
        <end position="76"/>
    </location>
</feature>
<feature type="compositionally biased region" description="Basic and acidic residues" evidence="1">
    <location>
        <begin position="527"/>
        <end position="537"/>
    </location>
</feature>
<gene>
    <name evidence="2" type="ORF">TGP89_258350</name>
</gene>
<dbReference type="VEuPathDB" id="ToxoDB:TGP89_258350"/>
<accession>A0A086JB87</accession>
<evidence type="ECO:0000313" key="2">
    <source>
        <dbReference type="EMBL" id="KFG29405.1"/>
    </source>
</evidence>
<feature type="region of interest" description="Disordered" evidence="1">
    <location>
        <begin position="164"/>
        <end position="187"/>
    </location>
</feature>
<evidence type="ECO:0000313" key="3">
    <source>
        <dbReference type="Proteomes" id="UP000028828"/>
    </source>
</evidence>
<feature type="region of interest" description="Disordered" evidence="1">
    <location>
        <begin position="91"/>
        <end position="113"/>
    </location>
</feature>
<dbReference type="EMBL" id="AEYI02002174">
    <property type="protein sequence ID" value="KFG29405.1"/>
    <property type="molecule type" value="Genomic_DNA"/>
</dbReference>
<feature type="compositionally biased region" description="Low complexity" evidence="1">
    <location>
        <begin position="460"/>
        <end position="473"/>
    </location>
</feature>
<dbReference type="InterPro" id="IPR023393">
    <property type="entry name" value="START-like_dom_sf"/>
</dbReference>
<dbReference type="AlphaFoldDB" id="A0A086JB87"/>
<feature type="region of interest" description="Disordered" evidence="1">
    <location>
        <begin position="425"/>
        <end position="616"/>
    </location>
</feature>
<sequence length="922" mass="101526">MTWQAWLPQALQSWGNRGKTASKRVAASAFDLSSPKAGAELSPDSPEGTAPSARAGSPAEEPDAVPSRESEIDGLPRDAVWHSLLRQQDGRETFWRDQPQLTKTRACPPSGDVADAPGIENVSDSEEGISPSADGVDFLPVASNAPLVSGVDEKAKKYVSCGSRSGQQAAVSPAPGDPRVHPELPHSLSAPLVGSVASVKTDASPVASVTPPDGGYLSDFLTANQVPQRPTSAVAVSTFQPLGEESVSGSALSSSMLGRSLGSRVASRPRIPRTVQPLPADRRAALPHACSRTKCQHVFPPTQLTLPLPPPSWKEEEQTEQLCPLREATHLTFHVYTDMDAFELDRSLAVELLHQERIREAYLCLLPLVRTYGVDRILQDEDLCLVAYKYFEMQKMLTLLDEDSPARERMSSFLRKLRRSFSRANAPKRGSFEHGKAESLASCSETQSSLLPGRGRKESTGFPGAAAPEAETGPARRREKPELGGRGEGREQRESKGSEGCTKKFLRSRWSAGRKKQRGERQQNISDLRDDGGDRMKTSGLSSEGRGECREEFFRDSRSSETSFCATPWSPERGRAGSADEASTSLQEERFRRSTVGSGSSPLSGRTAWDSSGSLEEDGRCHERLEAALRRGVAARFSRNAGGSLSLDGTPWVLAVDDTPSVKIWNRKYHHSSLLSFRIDGLVDTPLVVVLSVLNEMDMFTDWVPSYNFPVRLGLKDAIRVAQFGRVDQLDIFKIAFPWPVNDRDACLSIWSADDLDATGSYFVRMTSCEAGEKLQGVTVPAPERGTERLHCDGALVLHPLSPNSVRVQLLWTIDPRMNLPDYLITFLTRVFARSAFHAFRRVCVAALRDSHLQRRETRSYLYRFVQDRLDALAASSVLYGGHRWSEEEASVISERKRKSYRSRITGLVSKQAHRTVPCQEQ</sequence>
<dbReference type="PANTHER" id="PTHR34560">
    <property type="entry name" value="POLYKETIDE CYCLASE/DEHYDRASE/LIPID TRANSPORT SUPERFAMILY PROTEIN"/>
    <property type="match status" value="1"/>
</dbReference>
<reference evidence="2 3" key="1">
    <citation type="submission" date="2014-03" db="EMBL/GenBank/DDBJ databases">
        <authorList>
            <person name="Sibley D."/>
            <person name="Venepally P."/>
            <person name="Karamycheva S."/>
            <person name="Hadjithomas M."/>
            <person name="Khan A."/>
            <person name="Brunk B."/>
            <person name="Roos D."/>
            <person name="Caler E."/>
            <person name="Lorenzi H."/>
        </authorList>
    </citation>
    <scope>NUCLEOTIDE SEQUENCE [LARGE SCALE GENOMIC DNA]</scope>
    <source>
        <strain evidence="3">p89</strain>
    </source>
</reference>